<dbReference type="Pfam" id="PF01266">
    <property type="entry name" value="DAO"/>
    <property type="match status" value="1"/>
</dbReference>
<keyword evidence="4" id="KW-0274">FAD</keyword>
<dbReference type="PANTHER" id="PTHR10961">
    <property type="entry name" value="PEROXISOMAL SARCOSINE OXIDASE"/>
    <property type="match status" value="1"/>
</dbReference>
<dbReference type="AlphaFoldDB" id="A0A8B6H7T8"/>
<evidence type="ECO:0000256" key="4">
    <source>
        <dbReference type="ARBA" id="ARBA00022827"/>
    </source>
</evidence>
<proteinExistence type="inferred from homology"/>
<protein>
    <recommendedName>
        <fullName evidence="6">FAD dependent oxidoreductase domain-containing protein</fullName>
    </recommendedName>
</protein>
<comment type="caution">
    <text evidence="7">The sequence shown here is derived from an EMBL/GenBank/DDBJ whole genome shotgun (WGS) entry which is preliminary data.</text>
</comment>
<dbReference type="InterPro" id="IPR045170">
    <property type="entry name" value="MTOX"/>
</dbReference>
<dbReference type="OrthoDB" id="424974at2759"/>
<evidence type="ECO:0000256" key="5">
    <source>
        <dbReference type="ARBA" id="ARBA00023002"/>
    </source>
</evidence>
<keyword evidence="5" id="KW-0560">Oxidoreductase</keyword>
<organism evidence="7 8">
    <name type="scientific">Mytilus galloprovincialis</name>
    <name type="common">Mediterranean mussel</name>
    <dbReference type="NCBI Taxonomy" id="29158"/>
    <lineage>
        <taxon>Eukaryota</taxon>
        <taxon>Metazoa</taxon>
        <taxon>Spiralia</taxon>
        <taxon>Lophotrochozoa</taxon>
        <taxon>Mollusca</taxon>
        <taxon>Bivalvia</taxon>
        <taxon>Autobranchia</taxon>
        <taxon>Pteriomorphia</taxon>
        <taxon>Mytilida</taxon>
        <taxon>Mytiloidea</taxon>
        <taxon>Mytilidae</taxon>
        <taxon>Mytilinae</taxon>
        <taxon>Mytilus</taxon>
    </lineage>
</organism>
<comment type="cofactor">
    <cofactor evidence="1">
        <name>FAD</name>
        <dbReference type="ChEBI" id="CHEBI:57692"/>
    </cofactor>
</comment>
<dbReference type="EMBL" id="UYJE01009611">
    <property type="protein sequence ID" value="VDI74846.1"/>
    <property type="molecule type" value="Genomic_DNA"/>
</dbReference>
<comment type="similarity">
    <text evidence="2">Belongs to the MSOX/MTOX family.</text>
</comment>
<dbReference type="InterPro" id="IPR006076">
    <property type="entry name" value="FAD-dep_OxRdtase"/>
</dbReference>
<dbReference type="GO" id="GO:0050660">
    <property type="term" value="F:flavin adenine dinucleotide binding"/>
    <property type="evidence" value="ECO:0007669"/>
    <property type="project" value="InterPro"/>
</dbReference>
<dbReference type="GO" id="GO:0008115">
    <property type="term" value="F:sarcosine oxidase activity"/>
    <property type="evidence" value="ECO:0007669"/>
    <property type="project" value="TreeGrafter"/>
</dbReference>
<evidence type="ECO:0000259" key="6">
    <source>
        <dbReference type="Pfam" id="PF01266"/>
    </source>
</evidence>
<dbReference type="Proteomes" id="UP000596742">
    <property type="component" value="Unassembled WGS sequence"/>
</dbReference>
<feature type="domain" description="FAD dependent oxidoreductase" evidence="6">
    <location>
        <begin position="4"/>
        <end position="390"/>
    </location>
</feature>
<dbReference type="InterPro" id="IPR036188">
    <property type="entry name" value="FAD/NAD-bd_sf"/>
</dbReference>
<keyword evidence="8" id="KW-1185">Reference proteome</keyword>
<evidence type="ECO:0000256" key="3">
    <source>
        <dbReference type="ARBA" id="ARBA00022630"/>
    </source>
</evidence>
<evidence type="ECO:0000256" key="2">
    <source>
        <dbReference type="ARBA" id="ARBA00010989"/>
    </source>
</evidence>
<dbReference type="Gene3D" id="3.50.50.60">
    <property type="entry name" value="FAD/NAD(P)-binding domain"/>
    <property type="match status" value="1"/>
</dbReference>
<dbReference type="Gene3D" id="3.30.9.10">
    <property type="entry name" value="D-Amino Acid Oxidase, subunit A, domain 2"/>
    <property type="match status" value="1"/>
</dbReference>
<evidence type="ECO:0000313" key="8">
    <source>
        <dbReference type="Proteomes" id="UP000596742"/>
    </source>
</evidence>
<sequence>MVFDLCIVGAGCIGSAAARYGTNIGTVCLIGVKEPEDPSASVERDIFGAHYDEGRITRSSDTDFVWSSLARESIPRYREIEHSSGIHFYDEAGYIICGSAGKEYMRTNKECAKNHGINAKLWSSKELKENFPYLNFSESDETIYENNNSGYISPRRLIEAQITIAKRQGCRVIEEVANEVERCVIDGEYIMCVTTESGQKIYAKKVLLATGAFTSFRKLLPKYVNIDVCLRPITVARVEISPDDYQKISNMPSISYCGTGAADWKTKFIRRSDNTVRFYMLPPVKYPDGKYYIKLGHDSADYPKILRTATEVKHWYCSRGDKKMIEDIVTIIKDIVKGPKLSSYVGDCCVIVKTPTGRPYIDHIHSQLGVAVGGNGYAAKSCDEIGRLAALLIMKNKWDTSLPKDEFTVKYKTEGSKL</sequence>
<accession>A0A8B6H7T8</accession>
<dbReference type="SUPFAM" id="SSF51905">
    <property type="entry name" value="FAD/NAD(P)-binding domain"/>
    <property type="match status" value="1"/>
</dbReference>
<evidence type="ECO:0000256" key="1">
    <source>
        <dbReference type="ARBA" id="ARBA00001974"/>
    </source>
</evidence>
<dbReference type="PANTHER" id="PTHR10961:SF10">
    <property type="entry name" value="FAD DEPENDENT OXIDOREDUCTASE DOMAIN-CONTAINING PROTEIN"/>
    <property type="match status" value="1"/>
</dbReference>
<evidence type="ECO:0000313" key="7">
    <source>
        <dbReference type="EMBL" id="VDI74846.1"/>
    </source>
</evidence>
<gene>
    <name evidence="7" type="ORF">MGAL_10B026752</name>
</gene>
<name>A0A8B6H7T8_MYTGA</name>
<keyword evidence="3" id="KW-0285">Flavoprotein</keyword>
<reference evidence="7" key="1">
    <citation type="submission" date="2018-11" db="EMBL/GenBank/DDBJ databases">
        <authorList>
            <person name="Alioto T."/>
            <person name="Alioto T."/>
        </authorList>
    </citation>
    <scope>NUCLEOTIDE SEQUENCE</scope>
</reference>